<organism evidence="2 3">
    <name type="scientific">Noviherbaspirillum album</name>
    <dbReference type="NCBI Taxonomy" id="3080276"/>
    <lineage>
        <taxon>Bacteria</taxon>
        <taxon>Pseudomonadati</taxon>
        <taxon>Pseudomonadota</taxon>
        <taxon>Betaproteobacteria</taxon>
        <taxon>Burkholderiales</taxon>
        <taxon>Oxalobacteraceae</taxon>
        <taxon>Noviherbaspirillum</taxon>
    </lineage>
</organism>
<protein>
    <submittedName>
        <fullName evidence="2">DUF5985 family protein</fullName>
    </submittedName>
</protein>
<gene>
    <name evidence="2" type="ORF">RY831_28805</name>
</gene>
<keyword evidence="1" id="KW-1133">Transmembrane helix</keyword>
<evidence type="ECO:0000313" key="3">
    <source>
        <dbReference type="Proteomes" id="UP001352263"/>
    </source>
</evidence>
<reference evidence="2 3" key="1">
    <citation type="submission" date="2023-10" db="EMBL/GenBank/DDBJ databases">
        <title>Noviherbaspirillum sp. CPCC 100848 genome assembly.</title>
        <authorList>
            <person name="Li X.Y."/>
            <person name="Fang X.M."/>
        </authorList>
    </citation>
    <scope>NUCLEOTIDE SEQUENCE [LARGE SCALE GENOMIC DNA]</scope>
    <source>
        <strain evidence="2 3">CPCC 100848</strain>
    </source>
</reference>
<feature type="transmembrane region" description="Helical" evidence="1">
    <location>
        <begin position="31"/>
        <end position="57"/>
    </location>
</feature>
<name>A0ABU6JI26_9BURK</name>
<evidence type="ECO:0000313" key="2">
    <source>
        <dbReference type="EMBL" id="MEC4723163.1"/>
    </source>
</evidence>
<keyword evidence="3" id="KW-1185">Reference proteome</keyword>
<feature type="transmembrane region" description="Helical" evidence="1">
    <location>
        <begin position="63"/>
        <end position="82"/>
    </location>
</feature>
<keyword evidence="1" id="KW-0812">Transmembrane</keyword>
<evidence type="ECO:0000256" key="1">
    <source>
        <dbReference type="SAM" id="Phobius"/>
    </source>
</evidence>
<dbReference type="Proteomes" id="UP001352263">
    <property type="component" value="Unassembled WGS sequence"/>
</dbReference>
<comment type="caution">
    <text evidence="2">The sequence shown here is derived from an EMBL/GenBank/DDBJ whole genome shotgun (WGS) entry which is preliminary data.</text>
</comment>
<feature type="transmembrane region" description="Helical" evidence="1">
    <location>
        <begin position="6"/>
        <end position="24"/>
    </location>
</feature>
<sequence>MEDILTGAIATASFVVALYFFRFWKSTRDKLFLYFALAFVIEGGNRLVLSGLLQMSVGSLEEYSVYLLRLASYSLILMGIWVKNRGSRHKTR</sequence>
<dbReference type="RefSeq" id="WP_326509785.1">
    <property type="nucleotide sequence ID" value="NZ_JAWIIV010000045.1"/>
</dbReference>
<accession>A0ABU6JI26</accession>
<dbReference type="Pfam" id="PF19447">
    <property type="entry name" value="DUF5985"/>
    <property type="match status" value="1"/>
</dbReference>
<dbReference type="InterPro" id="IPR046027">
    <property type="entry name" value="DUF5985"/>
</dbReference>
<dbReference type="EMBL" id="JAWIIV010000045">
    <property type="protein sequence ID" value="MEC4723163.1"/>
    <property type="molecule type" value="Genomic_DNA"/>
</dbReference>
<proteinExistence type="predicted"/>
<keyword evidence="1" id="KW-0472">Membrane</keyword>